<evidence type="ECO:0000259" key="3">
    <source>
        <dbReference type="Pfam" id="PF00156"/>
    </source>
</evidence>
<dbReference type="PANTHER" id="PTHR43363:SF2">
    <property type="entry name" value="PHOSPHORIBOSYLTRANSFERASE"/>
    <property type="match status" value="1"/>
</dbReference>
<feature type="non-terminal residue" evidence="4">
    <location>
        <position position="119"/>
    </location>
</feature>
<keyword evidence="2 4" id="KW-0808">Transferase</keyword>
<organism evidence="4">
    <name type="scientific">mine drainage metagenome</name>
    <dbReference type="NCBI Taxonomy" id="410659"/>
    <lineage>
        <taxon>unclassified sequences</taxon>
        <taxon>metagenomes</taxon>
        <taxon>ecological metagenomes</taxon>
    </lineage>
</organism>
<sequence length="119" mass="13132">MQFKARLVTWEEIVDWCLSLRSSIVVDYQPDSIIGLSRGGLVPARLLSDYLWIKDLFSVKTEHWGITASKDGEARISADVSLPVKGRKVLIVDDITDTGSSMKLAVDTIKKLGPASIKT</sequence>
<dbReference type="SUPFAM" id="SSF53271">
    <property type="entry name" value="PRTase-like"/>
    <property type="match status" value="1"/>
</dbReference>
<proteinExistence type="predicted"/>
<gene>
    <name evidence="4" type="ORF">B2A_11672</name>
</gene>
<evidence type="ECO:0000256" key="1">
    <source>
        <dbReference type="ARBA" id="ARBA00022676"/>
    </source>
</evidence>
<reference evidence="4" key="1">
    <citation type="submission" date="2013-08" db="EMBL/GenBank/DDBJ databases">
        <authorList>
            <person name="Mendez C."/>
            <person name="Richter M."/>
            <person name="Ferrer M."/>
            <person name="Sanchez J."/>
        </authorList>
    </citation>
    <scope>NUCLEOTIDE SEQUENCE</scope>
</reference>
<dbReference type="EMBL" id="AUZZ01008434">
    <property type="protein sequence ID" value="EQD37993.1"/>
    <property type="molecule type" value="Genomic_DNA"/>
</dbReference>
<accession>T0YY66</accession>
<feature type="domain" description="Phosphoribosyltransferase" evidence="3">
    <location>
        <begin position="23"/>
        <end position="119"/>
    </location>
</feature>
<dbReference type="AlphaFoldDB" id="T0YY66"/>
<dbReference type="GO" id="GO:0016757">
    <property type="term" value="F:glycosyltransferase activity"/>
    <property type="evidence" value="ECO:0007669"/>
    <property type="project" value="UniProtKB-KW"/>
</dbReference>
<dbReference type="Gene3D" id="3.40.50.2020">
    <property type="match status" value="1"/>
</dbReference>
<name>T0YY66_9ZZZZ</name>
<dbReference type="EC" id="2.-.-.-" evidence="4"/>
<dbReference type="InterPro" id="IPR029057">
    <property type="entry name" value="PRTase-like"/>
</dbReference>
<evidence type="ECO:0000256" key="2">
    <source>
        <dbReference type="ARBA" id="ARBA00022679"/>
    </source>
</evidence>
<dbReference type="PANTHER" id="PTHR43363">
    <property type="entry name" value="HYPOXANTHINE PHOSPHORIBOSYLTRANSFERASE"/>
    <property type="match status" value="1"/>
</dbReference>
<evidence type="ECO:0000313" key="4">
    <source>
        <dbReference type="EMBL" id="EQD37993.1"/>
    </source>
</evidence>
<dbReference type="CDD" id="cd06223">
    <property type="entry name" value="PRTases_typeI"/>
    <property type="match status" value="1"/>
</dbReference>
<reference evidence="4" key="2">
    <citation type="journal article" date="2014" name="ISME J.">
        <title>Microbial stratification in low pH oxic and suboxic macroscopic growths along an acid mine drainage.</title>
        <authorList>
            <person name="Mendez-Garcia C."/>
            <person name="Mesa V."/>
            <person name="Sprenger R.R."/>
            <person name="Richter M."/>
            <person name="Diez M.S."/>
            <person name="Solano J."/>
            <person name="Bargiela R."/>
            <person name="Golyshina O.V."/>
            <person name="Manteca A."/>
            <person name="Ramos J.L."/>
            <person name="Gallego J.R."/>
            <person name="Llorente I."/>
            <person name="Martins Dos Santos V.A."/>
            <person name="Jensen O.N."/>
            <person name="Pelaez A.I."/>
            <person name="Sanchez J."/>
            <person name="Ferrer M."/>
        </authorList>
    </citation>
    <scope>NUCLEOTIDE SEQUENCE</scope>
</reference>
<keyword evidence="1 4" id="KW-0328">Glycosyltransferase</keyword>
<protein>
    <submittedName>
        <fullName evidence="4">Phosphoribosyltransferase domain protein</fullName>
        <ecNumber evidence="4">2.-.-.-</ecNumber>
    </submittedName>
</protein>
<dbReference type="Pfam" id="PF00156">
    <property type="entry name" value="Pribosyltran"/>
    <property type="match status" value="1"/>
</dbReference>
<comment type="caution">
    <text evidence="4">The sequence shown here is derived from an EMBL/GenBank/DDBJ whole genome shotgun (WGS) entry which is preliminary data.</text>
</comment>
<dbReference type="InterPro" id="IPR000836">
    <property type="entry name" value="PRTase_dom"/>
</dbReference>